<evidence type="ECO:0000313" key="2">
    <source>
        <dbReference type="EMBL" id="QHT84729.1"/>
    </source>
</evidence>
<sequence>MASQIWNDIFNKNMNNIPKNIHNNYELKLDSVYGINNRIDYTNLIIYSIDPENCTDADDAFSVYKENNLIHLFIHIADPTAYFNPIDPLFDDIIKNGTTVYLSNNEPDHLFPKNILEECSLINGIKNVLIVHTIINNLNIISSKVEYGIINCSNGKRFSYESSVLNLDDVLLLSLEVSEYLKSKRNCSAINDLSLVIPIVKDSEVILKPDIKEVKMMKNMIAEFAIHANTIFAQELDINNLFLRKLELHDKDYDNIHDLIENKICASYTNKNIKHDLIGTNSCYTHSTSPLRRTSDCIVHFLLKSKFLLLESPFTHEQLETFADILNKKNKEMKQLQFKDSKLRTFQWIAEELESRLNPIKIKVKLMKSKGFFINLMIIKIDNMDVNISYTLKMNNKRKNKLKELNEINSIIINITKINPFINYDEGTLPELDAIFE</sequence>
<evidence type="ECO:0000259" key="1">
    <source>
        <dbReference type="SMART" id="SM00955"/>
    </source>
</evidence>
<dbReference type="InterPro" id="IPR050180">
    <property type="entry name" value="RNR_Ribonuclease"/>
</dbReference>
<feature type="domain" description="RNB" evidence="1">
    <location>
        <begin position="38"/>
        <end position="309"/>
    </location>
</feature>
<dbReference type="Pfam" id="PF00773">
    <property type="entry name" value="RNB"/>
    <property type="match status" value="2"/>
</dbReference>
<dbReference type="PANTHER" id="PTHR23355">
    <property type="entry name" value="RIBONUCLEASE"/>
    <property type="match status" value="1"/>
</dbReference>
<dbReference type="InterPro" id="IPR001900">
    <property type="entry name" value="RNase_II/R"/>
</dbReference>
<dbReference type="SUPFAM" id="SSF50249">
    <property type="entry name" value="Nucleic acid-binding proteins"/>
    <property type="match status" value="1"/>
</dbReference>
<dbReference type="AlphaFoldDB" id="A0A6C0HW07"/>
<dbReference type="GO" id="GO:0000175">
    <property type="term" value="F:3'-5'-RNA exonuclease activity"/>
    <property type="evidence" value="ECO:0007669"/>
    <property type="project" value="TreeGrafter"/>
</dbReference>
<accession>A0A6C0HW07</accession>
<proteinExistence type="predicted"/>
<dbReference type="SMART" id="SM00955">
    <property type="entry name" value="RNB"/>
    <property type="match status" value="1"/>
</dbReference>
<dbReference type="EMBL" id="MN740025">
    <property type="protein sequence ID" value="QHT84729.1"/>
    <property type="molecule type" value="Genomic_DNA"/>
</dbReference>
<organism evidence="2">
    <name type="scientific">viral metagenome</name>
    <dbReference type="NCBI Taxonomy" id="1070528"/>
    <lineage>
        <taxon>unclassified sequences</taxon>
        <taxon>metagenomes</taxon>
        <taxon>organismal metagenomes</taxon>
    </lineage>
</organism>
<protein>
    <recommendedName>
        <fullName evidence="1">RNB domain-containing protein</fullName>
    </recommendedName>
</protein>
<dbReference type="GO" id="GO:0006402">
    <property type="term" value="P:mRNA catabolic process"/>
    <property type="evidence" value="ECO:0007669"/>
    <property type="project" value="TreeGrafter"/>
</dbReference>
<reference evidence="2" key="1">
    <citation type="journal article" date="2020" name="Nature">
        <title>Giant virus diversity and host interactions through global metagenomics.</title>
        <authorList>
            <person name="Schulz F."/>
            <person name="Roux S."/>
            <person name="Paez-Espino D."/>
            <person name="Jungbluth S."/>
            <person name="Walsh D.A."/>
            <person name="Denef V.J."/>
            <person name="McMahon K.D."/>
            <person name="Konstantinidis K.T."/>
            <person name="Eloe-Fadrosh E.A."/>
            <person name="Kyrpides N.C."/>
            <person name="Woyke T."/>
        </authorList>
    </citation>
    <scope>NUCLEOTIDE SEQUENCE</scope>
    <source>
        <strain evidence="2">GVMAG-M-3300023184-177</strain>
    </source>
</reference>
<name>A0A6C0HW07_9ZZZZ</name>
<dbReference type="GO" id="GO:0003723">
    <property type="term" value="F:RNA binding"/>
    <property type="evidence" value="ECO:0007669"/>
    <property type="project" value="InterPro"/>
</dbReference>
<dbReference type="PANTHER" id="PTHR23355:SF9">
    <property type="entry name" value="DIS3-LIKE EXONUCLEASE 2"/>
    <property type="match status" value="1"/>
</dbReference>
<dbReference type="InterPro" id="IPR012340">
    <property type="entry name" value="NA-bd_OB-fold"/>
</dbReference>